<dbReference type="InterPro" id="IPR036390">
    <property type="entry name" value="WH_DNA-bd_sf"/>
</dbReference>
<feature type="domain" description="HTH gntR-type" evidence="4">
    <location>
        <begin position="11"/>
        <end position="79"/>
    </location>
</feature>
<dbReference type="CDD" id="cd07377">
    <property type="entry name" value="WHTH_GntR"/>
    <property type="match status" value="1"/>
</dbReference>
<dbReference type="InterPro" id="IPR000524">
    <property type="entry name" value="Tscrpt_reg_HTH_GntR"/>
</dbReference>
<organism evidence="5 6">
    <name type="scientific">Sporolactobacillus shoreae</name>
    <dbReference type="NCBI Taxonomy" id="1465501"/>
    <lineage>
        <taxon>Bacteria</taxon>
        <taxon>Bacillati</taxon>
        <taxon>Bacillota</taxon>
        <taxon>Bacilli</taxon>
        <taxon>Bacillales</taxon>
        <taxon>Sporolactobacillaceae</taxon>
        <taxon>Sporolactobacillus</taxon>
    </lineage>
</organism>
<evidence type="ECO:0000256" key="2">
    <source>
        <dbReference type="ARBA" id="ARBA00023125"/>
    </source>
</evidence>
<dbReference type="AlphaFoldDB" id="A0A4Z0GI23"/>
<dbReference type="PANTHER" id="PTHR38445:SF7">
    <property type="entry name" value="GNTR-FAMILY TRANSCRIPTIONAL REGULATOR"/>
    <property type="match status" value="1"/>
</dbReference>
<evidence type="ECO:0000256" key="1">
    <source>
        <dbReference type="ARBA" id="ARBA00023015"/>
    </source>
</evidence>
<keyword evidence="1" id="KW-0805">Transcription regulation</keyword>
<accession>A0A4Z0GI23</accession>
<dbReference type="Pfam" id="PF00392">
    <property type="entry name" value="GntR"/>
    <property type="match status" value="1"/>
</dbReference>
<evidence type="ECO:0000259" key="4">
    <source>
        <dbReference type="PROSITE" id="PS50949"/>
    </source>
</evidence>
<reference evidence="5 6" key="1">
    <citation type="journal article" date="2015" name="Int. J. Syst. Evol. Microbiol.">
        <title>Sporolactobacillus shoreae sp. nov. and Sporolactobacillus spathodeae sp. nov., two spore-forming lactic acid bacteria isolated from tree barks in Thailand.</title>
        <authorList>
            <person name="Thamacharoensuk T."/>
            <person name="Kitahara M."/>
            <person name="Ohkuma M."/>
            <person name="Thongchul N."/>
            <person name="Tanasupawat S."/>
        </authorList>
    </citation>
    <scope>NUCLEOTIDE SEQUENCE [LARGE SCALE GENOMIC DNA]</scope>
    <source>
        <strain evidence="5 6">BK92</strain>
    </source>
</reference>
<sequence>MDIILMNSADQPIYQQIRNQIAEQILNGGIEEGGQLPSIRALAKELGISVITTKRAYEDLENDGLIDSVPGKGFFVSLHDKNALRKKQLAELQTQLKQLIGESKKYGMTLNQMVLLIKKWYMED</sequence>
<dbReference type="Proteomes" id="UP000298347">
    <property type="component" value="Unassembled WGS sequence"/>
</dbReference>
<dbReference type="OrthoDB" id="9801546at2"/>
<evidence type="ECO:0000256" key="3">
    <source>
        <dbReference type="ARBA" id="ARBA00023163"/>
    </source>
</evidence>
<dbReference type="PROSITE" id="PS50949">
    <property type="entry name" value="HTH_GNTR"/>
    <property type="match status" value="1"/>
</dbReference>
<dbReference type="GO" id="GO:0003677">
    <property type="term" value="F:DNA binding"/>
    <property type="evidence" value="ECO:0007669"/>
    <property type="project" value="UniProtKB-KW"/>
</dbReference>
<gene>
    <name evidence="5" type="ORF">E4665_16460</name>
</gene>
<comment type="caution">
    <text evidence="5">The sequence shown here is derived from an EMBL/GenBank/DDBJ whole genome shotgun (WGS) entry which is preliminary data.</text>
</comment>
<name>A0A4Z0GI23_9BACL</name>
<protein>
    <submittedName>
        <fullName evidence="5">GntR family transcriptional regulator</fullName>
    </submittedName>
</protein>
<keyword evidence="6" id="KW-1185">Reference proteome</keyword>
<dbReference type="EMBL" id="SRJD01000029">
    <property type="protein sequence ID" value="TGA96188.1"/>
    <property type="molecule type" value="Genomic_DNA"/>
</dbReference>
<evidence type="ECO:0000313" key="5">
    <source>
        <dbReference type="EMBL" id="TGA96188.1"/>
    </source>
</evidence>
<keyword evidence="3" id="KW-0804">Transcription</keyword>
<dbReference type="GO" id="GO:0003700">
    <property type="term" value="F:DNA-binding transcription factor activity"/>
    <property type="evidence" value="ECO:0007669"/>
    <property type="project" value="InterPro"/>
</dbReference>
<dbReference type="PANTHER" id="PTHR38445">
    <property type="entry name" value="HTH-TYPE TRANSCRIPTIONAL REPRESSOR YTRA"/>
    <property type="match status" value="1"/>
</dbReference>
<dbReference type="Gene3D" id="1.10.10.10">
    <property type="entry name" value="Winged helix-like DNA-binding domain superfamily/Winged helix DNA-binding domain"/>
    <property type="match status" value="1"/>
</dbReference>
<keyword evidence="2" id="KW-0238">DNA-binding</keyword>
<dbReference type="InterPro" id="IPR036388">
    <property type="entry name" value="WH-like_DNA-bd_sf"/>
</dbReference>
<evidence type="ECO:0000313" key="6">
    <source>
        <dbReference type="Proteomes" id="UP000298347"/>
    </source>
</evidence>
<dbReference type="SUPFAM" id="SSF46785">
    <property type="entry name" value="Winged helix' DNA-binding domain"/>
    <property type="match status" value="1"/>
</dbReference>
<dbReference type="SMART" id="SM00345">
    <property type="entry name" value="HTH_GNTR"/>
    <property type="match status" value="1"/>
</dbReference>
<proteinExistence type="predicted"/>